<gene>
    <name evidence="5" type="primary">Tcte1</name>
    <name evidence="5" type="ORF">AK812_SmicGene475</name>
</gene>
<comment type="caution">
    <text evidence="5">The sequence shown here is derived from an EMBL/GenBank/DDBJ whole genome shotgun (WGS) entry which is preliminary data.</text>
</comment>
<dbReference type="Pfam" id="PF13516">
    <property type="entry name" value="LRR_6"/>
    <property type="match status" value="3"/>
</dbReference>
<dbReference type="Gene3D" id="3.80.10.10">
    <property type="entry name" value="Ribonuclease Inhibitor"/>
    <property type="match status" value="1"/>
</dbReference>
<dbReference type="SMART" id="SM00368">
    <property type="entry name" value="LRR_RI"/>
    <property type="match status" value="4"/>
</dbReference>
<keyword evidence="1" id="KW-0433">Leucine-rich repeat</keyword>
<keyword evidence="2" id="KW-0677">Repeat</keyword>
<keyword evidence="6" id="KW-1185">Reference proteome</keyword>
<name>A0A1Q9F6J9_SYMMI</name>
<evidence type="ECO:0000256" key="2">
    <source>
        <dbReference type="ARBA" id="ARBA00022737"/>
    </source>
</evidence>
<dbReference type="PANTHER" id="PTHR24112">
    <property type="entry name" value="LEUCINE-RICH REPEAT, ISOFORM F-RELATED"/>
    <property type="match status" value="1"/>
</dbReference>
<comment type="similarity">
    <text evidence="3">Belongs to the PPP1R37 family.</text>
</comment>
<dbReference type="EMBL" id="LSRX01000005">
    <property type="protein sequence ID" value="OLQ15291.1"/>
    <property type="molecule type" value="Genomic_DNA"/>
</dbReference>
<dbReference type="SUPFAM" id="SSF52047">
    <property type="entry name" value="RNI-like"/>
    <property type="match status" value="1"/>
</dbReference>
<reference evidence="5 6" key="1">
    <citation type="submission" date="2016-02" db="EMBL/GenBank/DDBJ databases">
        <title>Genome analysis of coral dinoflagellate symbionts highlights evolutionary adaptations to a symbiotic lifestyle.</title>
        <authorList>
            <person name="Aranda M."/>
            <person name="Li Y."/>
            <person name="Liew Y.J."/>
            <person name="Baumgarten S."/>
            <person name="Simakov O."/>
            <person name="Wilson M."/>
            <person name="Piel J."/>
            <person name="Ashoor H."/>
            <person name="Bougouffa S."/>
            <person name="Bajic V.B."/>
            <person name="Ryu T."/>
            <person name="Ravasi T."/>
            <person name="Bayer T."/>
            <person name="Micklem G."/>
            <person name="Kim H."/>
            <person name="Bhak J."/>
            <person name="Lajeunesse T.C."/>
            <person name="Voolstra C.R."/>
        </authorList>
    </citation>
    <scope>NUCLEOTIDE SEQUENCE [LARGE SCALE GENOMIC DNA]</scope>
    <source>
        <strain evidence="5 6">CCMP2467</strain>
    </source>
</reference>
<feature type="region of interest" description="Disordered" evidence="4">
    <location>
        <begin position="435"/>
        <end position="490"/>
    </location>
</feature>
<evidence type="ECO:0000256" key="3">
    <source>
        <dbReference type="ARBA" id="ARBA00038315"/>
    </source>
</evidence>
<dbReference type="InterPro" id="IPR032675">
    <property type="entry name" value="LRR_dom_sf"/>
</dbReference>
<dbReference type="PANTHER" id="PTHR24112:SF9">
    <property type="entry name" value="PROTEIN PHOSPHATASE 1 REGULATORY SUBUNIT 37"/>
    <property type="match status" value="1"/>
</dbReference>
<protein>
    <submittedName>
        <fullName evidence="5">T-complex-associated testis-expressed protein 1</fullName>
    </submittedName>
</protein>
<proteinExistence type="inferred from homology"/>
<dbReference type="Proteomes" id="UP000186817">
    <property type="component" value="Unassembled WGS sequence"/>
</dbReference>
<organism evidence="5 6">
    <name type="scientific">Symbiodinium microadriaticum</name>
    <name type="common">Dinoflagellate</name>
    <name type="synonym">Zooxanthella microadriatica</name>
    <dbReference type="NCBI Taxonomy" id="2951"/>
    <lineage>
        <taxon>Eukaryota</taxon>
        <taxon>Sar</taxon>
        <taxon>Alveolata</taxon>
        <taxon>Dinophyceae</taxon>
        <taxon>Suessiales</taxon>
        <taxon>Symbiodiniaceae</taxon>
        <taxon>Symbiodinium</taxon>
    </lineage>
</organism>
<accession>A0A1Q9F6J9</accession>
<dbReference type="InterPro" id="IPR001611">
    <property type="entry name" value="Leu-rich_rpt"/>
</dbReference>
<evidence type="ECO:0000256" key="4">
    <source>
        <dbReference type="SAM" id="MobiDB-lite"/>
    </source>
</evidence>
<feature type="compositionally biased region" description="Basic and acidic residues" evidence="4">
    <location>
        <begin position="463"/>
        <end position="490"/>
    </location>
</feature>
<feature type="region of interest" description="Disordered" evidence="4">
    <location>
        <begin position="1"/>
        <end position="23"/>
    </location>
</feature>
<dbReference type="OMA" id="DAIVQNW"/>
<evidence type="ECO:0000313" key="5">
    <source>
        <dbReference type="EMBL" id="OLQ15291.1"/>
    </source>
</evidence>
<feature type="compositionally biased region" description="Acidic residues" evidence="4">
    <location>
        <begin position="452"/>
        <end position="462"/>
    </location>
</feature>
<dbReference type="InterPro" id="IPR051279">
    <property type="entry name" value="PP1-Reg/Actin-Interact_Protein"/>
</dbReference>
<dbReference type="AlphaFoldDB" id="A0A1Q9F6J9"/>
<sequence>MTMAKAWREEDRSERSQGGRRPEERLHAMLKPKNIRFRALEKVKVRPRSLVQICLQRVAENFLQYDNLHAKLGRKQLEDVYAMLDLDMPLPEAALRINDENYWKRRTQAKHPNAQVEKHGMSWKQTYLEIELQEALERVPITVEYGNPELEALKQQVMASRLYVYQLQITQFPSHLDLSFIFDALPALCTFSITYGNKRLGMDYERAMFGMKISDAQYLARDIRVSQTLVSLSLPCNMIDDELVKVLMGGLSYGHMLTHLDLSHNKIGDRGARRLASLLDPDYCLQALDLSDNQIHANGCMHLGAHLAENITCQVLNLRLNRCEDNGVSHLFQDMCVNKHLQTLNIACNDLTVRCLPYLNAMLAENGTLLELDVSANPLHQVEEEGVHQGVDLRSCGLPADVAQRVTTAVKHRELIAKGIPVEAYEKARQAAVAAEEAAQAAREAAEKEEQLGEGEDEDGEEKAEGKAEEEKAEGEAEKPEAEEEKKEGE</sequence>
<dbReference type="OrthoDB" id="341587at2759"/>
<evidence type="ECO:0000313" key="6">
    <source>
        <dbReference type="Proteomes" id="UP000186817"/>
    </source>
</evidence>
<evidence type="ECO:0000256" key="1">
    <source>
        <dbReference type="ARBA" id="ARBA00022614"/>
    </source>
</evidence>